<proteinExistence type="predicted"/>
<feature type="compositionally biased region" description="Low complexity" evidence="1">
    <location>
        <begin position="199"/>
        <end position="212"/>
    </location>
</feature>
<evidence type="ECO:0008006" key="4">
    <source>
        <dbReference type="Google" id="ProtNLM"/>
    </source>
</evidence>
<dbReference type="Ensembl" id="ENSPEMT00000040090.1">
    <property type="protein sequence ID" value="ENSPEMP00000033465.1"/>
    <property type="gene ID" value="ENSPEMG00000025572.1"/>
</dbReference>
<feature type="compositionally biased region" description="Acidic residues" evidence="1">
    <location>
        <begin position="40"/>
        <end position="65"/>
    </location>
</feature>
<feature type="region of interest" description="Disordered" evidence="1">
    <location>
        <begin position="1"/>
        <end position="105"/>
    </location>
</feature>
<organism evidence="2 3">
    <name type="scientific">Peromyscus maniculatus bairdii</name>
    <name type="common">Prairie deer mouse</name>
    <dbReference type="NCBI Taxonomy" id="230844"/>
    <lineage>
        <taxon>Eukaryota</taxon>
        <taxon>Metazoa</taxon>
        <taxon>Chordata</taxon>
        <taxon>Craniata</taxon>
        <taxon>Vertebrata</taxon>
        <taxon>Euteleostomi</taxon>
        <taxon>Mammalia</taxon>
        <taxon>Eutheria</taxon>
        <taxon>Euarchontoglires</taxon>
        <taxon>Glires</taxon>
        <taxon>Rodentia</taxon>
        <taxon>Myomorpha</taxon>
        <taxon>Muroidea</taxon>
        <taxon>Cricetidae</taxon>
        <taxon>Neotominae</taxon>
        <taxon>Peromyscus</taxon>
    </lineage>
</organism>
<accession>A0A8C8UL90</accession>
<evidence type="ECO:0000313" key="3">
    <source>
        <dbReference type="Proteomes" id="UP000694547"/>
    </source>
</evidence>
<reference evidence="2" key="3">
    <citation type="submission" date="2025-09" db="UniProtKB">
        <authorList>
            <consortium name="Ensembl"/>
        </authorList>
    </citation>
    <scope>IDENTIFICATION</scope>
</reference>
<protein>
    <recommendedName>
        <fullName evidence="4">Cyclic nucleotide-gated cation channel beta-1</fullName>
    </recommendedName>
</protein>
<feature type="region of interest" description="Disordered" evidence="1">
    <location>
        <begin position="192"/>
        <end position="259"/>
    </location>
</feature>
<reference evidence="2" key="2">
    <citation type="submission" date="2025-08" db="UniProtKB">
        <authorList>
            <consortium name="Ensembl"/>
        </authorList>
    </citation>
    <scope>IDENTIFICATION</scope>
</reference>
<feature type="compositionally biased region" description="Low complexity" evidence="1">
    <location>
        <begin position="225"/>
        <end position="235"/>
    </location>
</feature>
<keyword evidence="3" id="KW-1185">Reference proteome</keyword>
<evidence type="ECO:0000313" key="2">
    <source>
        <dbReference type="Ensembl" id="ENSPEMP00000033465.1"/>
    </source>
</evidence>
<evidence type="ECO:0000256" key="1">
    <source>
        <dbReference type="SAM" id="MobiDB-lite"/>
    </source>
</evidence>
<feature type="compositionally biased region" description="Low complexity" evidence="1">
    <location>
        <begin position="159"/>
        <end position="171"/>
    </location>
</feature>
<reference evidence="2 3" key="1">
    <citation type="submission" date="2018-10" db="EMBL/GenBank/DDBJ databases">
        <title>Improved assembly of the deer mouse Peromyscus maniculatus genome.</title>
        <authorList>
            <person name="Lassance J.-M."/>
            <person name="Hoekstra H.E."/>
        </authorList>
    </citation>
    <scope>NUCLEOTIDE SEQUENCE [LARGE SCALE GENOMIC DNA]</scope>
</reference>
<name>A0A8C8UL90_PERMB</name>
<dbReference type="AlphaFoldDB" id="A0A8C8UL90"/>
<feature type="region of interest" description="Disordered" evidence="1">
    <location>
        <begin position="133"/>
        <end position="180"/>
    </location>
</feature>
<dbReference type="GeneTree" id="ENSGT00570000079722"/>
<dbReference type="Proteomes" id="UP000694547">
    <property type="component" value="Chromosome 5"/>
</dbReference>
<sequence>MLGWVQKVLPQPPGTPQKTEEGAEPLPEPELEPEAKPEPEPEPQLEPEPQPDPEPEPEAAPEETVPEVQTLPPEEPMEGEGVAEAGPSLQEAQETDPPQPTLQAEVAVAKVNSPRAWLLTWFWKHMEKVVPQPVCSNKNLGDPDQAGAQILGPGGAGEPGSADGSDDASGAQDTEPSLWLLRWLEQNLEKVLPQPPKPSEAWSAEPEAAVLDPDPPEPPMETEPTEIPSQPNPETLEPEEEPTAEPQPGFQVSSLPPPGDPVRLIEWLLHRLEMALPQPVLHGKAAEPEPGCPGTCEVQTRVTAAGGL</sequence>